<proteinExistence type="predicted"/>
<dbReference type="WBParaSite" id="SSLN_0001550001-mRNA-1">
    <property type="protein sequence ID" value="SSLN_0001550001-mRNA-1"/>
    <property type="gene ID" value="SSLN_0001550001"/>
</dbReference>
<gene>
    <name evidence="2" type="ORF">SSLN_LOCUS14940</name>
</gene>
<name>A0A183TEP2_SCHSO</name>
<reference evidence="4" key="1">
    <citation type="submission" date="2016-06" db="UniProtKB">
        <authorList>
            <consortium name="WormBaseParasite"/>
        </authorList>
    </citation>
    <scope>IDENTIFICATION</scope>
</reference>
<reference evidence="2 3" key="2">
    <citation type="submission" date="2018-11" db="EMBL/GenBank/DDBJ databases">
        <authorList>
            <consortium name="Pathogen Informatics"/>
        </authorList>
    </citation>
    <scope>NUCLEOTIDE SEQUENCE [LARGE SCALE GENOMIC DNA]</scope>
    <source>
        <strain evidence="2 3">NST_G2</strain>
    </source>
</reference>
<feature type="region of interest" description="Disordered" evidence="1">
    <location>
        <begin position="1"/>
        <end position="20"/>
    </location>
</feature>
<dbReference type="EMBL" id="UYSU01039453">
    <property type="protein sequence ID" value="VDM01326.1"/>
    <property type="molecule type" value="Genomic_DNA"/>
</dbReference>
<evidence type="ECO:0000313" key="4">
    <source>
        <dbReference type="WBParaSite" id="SSLN_0001550001-mRNA-1"/>
    </source>
</evidence>
<sequence length="120" mass="13181">MTRERTVIPSRVAEADSSGPLGARSLAQQLARQRRQAYARSHSPTLTRDINSITPTIIETTSLYSSPVTPTNAITIAFAFTTTTTTTISYGDSLLNCPKPPIHLTHRPGWSLANQSNRDW</sequence>
<keyword evidence="3" id="KW-1185">Reference proteome</keyword>
<accession>A0A183TEP2</accession>
<dbReference type="AlphaFoldDB" id="A0A183TEP2"/>
<dbReference type="Proteomes" id="UP000275846">
    <property type="component" value="Unassembled WGS sequence"/>
</dbReference>
<evidence type="ECO:0000256" key="1">
    <source>
        <dbReference type="SAM" id="MobiDB-lite"/>
    </source>
</evidence>
<evidence type="ECO:0000313" key="3">
    <source>
        <dbReference type="Proteomes" id="UP000275846"/>
    </source>
</evidence>
<protein>
    <submittedName>
        <fullName evidence="2 4">Uncharacterized protein</fullName>
    </submittedName>
</protein>
<organism evidence="4">
    <name type="scientific">Schistocephalus solidus</name>
    <name type="common">Tapeworm</name>
    <dbReference type="NCBI Taxonomy" id="70667"/>
    <lineage>
        <taxon>Eukaryota</taxon>
        <taxon>Metazoa</taxon>
        <taxon>Spiralia</taxon>
        <taxon>Lophotrochozoa</taxon>
        <taxon>Platyhelminthes</taxon>
        <taxon>Cestoda</taxon>
        <taxon>Eucestoda</taxon>
        <taxon>Diphyllobothriidea</taxon>
        <taxon>Diphyllobothriidae</taxon>
        <taxon>Schistocephalus</taxon>
    </lineage>
</organism>
<evidence type="ECO:0000313" key="2">
    <source>
        <dbReference type="EMBL" id="VDM01326.1"/>
    </source>
</evidence>